<evidence type="ECO:0000313" key="2">
    <source>
        <dbReference type="Proteomes" id="UP000886998"/>
    </source>
</evidence>
<dbReference type="EMBL" id="BMAV01010752">
    <property type="protein sequence ID" value="GFY56100.1"/>
    <property type="molecule type" value="Genomic_DNA"/>
</dbReference>
<evidence type="ECO:0000313" key="1">
    <source>
        <dbReference type="EMBL" id="GFY56100.1"/>
    </source>
</evidence>
<proteinExistence type="predicted"/>
<gene>
    <name evidence="1" type="ORF">TNIN_478521</name>
</gene>
<organism evidence="1 2">
    <name type="scientific">Trichonephila inaurata madagascariensis</name>
    <dbReference type="NCBI Taxonomy" id="2747483"/>
    <lineage>
        <taxon>Eukaryota</taxon>
        <taxon>Metazoa</taxon>
        <taxon>Ecdysozoa</taxon>
        <taxon>Arthropoda</taxon>
        <taxon>Chelicerata</taxon>
        <taxon>Arachnida</taxon>
        <taxon>Araneae</taxon>
        <taxon>Araneomorphae</taxon>
        <taxon>Entelegynae</taxon>
        <taxon>Araneoidea</taxon>
        <taxon>Nephilidae</taxon>
        <taxon>Trichonephila</taxon>
        <taxon>Trichonephila inaurata</taxon>
    </lineage>
</organism>
<comment type="caution">
    <text evidence="1">The sequence shown here is derived from an EMBL/GenBank/DDBJ whole genome shotgun (WGS) entry which is preliminary data.</text>
</comment>
<reference evidence="1" key="1">
    <citation type="submission" date="2020-08" db="EMBL/GenBank/DDBJ databases">
        <title>Multicomponent nature underlies the extraordinary mechanical properties of spider dragline silk.</title>
        <authorList>
            <person name="Kono N."/>
            <person name="Nakamura H."/>
            <person name="Mori M."/>
            <person name="Yoshida Y."/>
            <person name="Ohtoshi R."/>
            <person name="Malay A.D."/>
            <person name="Moran D.A.P."/>
            <person name="Tomita M."/>
            <person name="Numata K."/>
            <person name="Arakawa K."/>
        </authorList>
    </citation>
    <scope>NUCLEOTIDE SEQUENCE</scope>
</reference>
<dbReference type="AlphaFoldDB" id="A0A8X7C568"/>
<dbReference type="Proteomes" id="UP000886998">
    <property type="component" value="Unassembled WGS sequence"/>
</dbReference>
<accession>A0A8X7C568</accession>
<keyword evidence="2" id="KW-1185">Reference proteome</keyword>
<protein>
    <submittedName>
        <fullName evidence="1">Uncharacterized protein</fullName>
    </submittedName>
</protein>
<name>A0A8X7C568_9ARAC</name>
<sequence length="114" mass="13289">MQAIKARLWIKKKKISTAFKLKTTDPSVLTMKNLVHKFERTISVRDDTSGNVDKMYSNNPENIAKLIKEVIDRTDVRKLQCVMQKYVIRLCHCIANDVRHIKRHNRISGTTFTC</sequence>